<dbReference type="PANTHER" id="PTHR30135">
    <property type="entry name" value="UNCHARACTERIZED PROTEIN YVCK-RELATED"/>
    <property type="match status" value="1"/>
</dbReference>
<dbReference type="Gene3D" id="3.40.50.10680">
    <property type="entry name" value="CofD-like domains"/>
    <property type="match status" value="1"/>
</dbReference>
<dbReference type="InterPro" id="IPR038136">
    <property type="entry name" value="CofD-like_dom_sf"/>
</dbReference>
<accession>A0A1G1XLN2</accession>
<keyword evidence="1" id="KW-0963">Cytoplasm</keyword>
<proteinExistence type="predicted"/>
<dbReference type="CDD" id="cd07187">
    <property type="entry name" value="YvcK_like"/>
    <property type="match status" value="1"/>
</dbReference>
<dbReference type="InterPro" id="IPR010119">
    <property type="entry name" value="Gluconeogen_factor"/>
</dbReference>
<evidence type="ECO:0008006" key="4">
    <source>
        <dbReference type="Google" id="ProtNLM"/>
    </source>
</evidence>
<dbReference type="PANTHER" id="PTHR30135:SF3">
    <property type="entry name" value="GLUCONEOGENESIS FACTOR-RELATED"/>
    <property type="match status" value="1"/>
</dbReference>
<dbReference type="EMBL" id="MHHY01000007">
    <property type="protein sequence ID" value="OGY40520.1"/>
    <property type="molecule type" value="Genomic_DNA"/>
</dbReference>
<dbReference type="Pfam" id="PF01933">
    <property type="entry name" value="CofD"/>
    <property type="match status" value="1"/>
</dbReference>
<evidence type="ECO:0000313" key="2">
    <source>
        <dbReference type="EMBL" id="OGY40520.1"/>
    </source>
</evidence>
<dbReference type="Proteomes" id="UP000178570">
    <property type="component" value="Unassembled WGS sequence"/>
</dbReference>
<dbReference type="SUPFAM" id="SSF142338">
    <property type="entry name" value="CofD-like"/>
    <property type="match status" value="1"/>
</dbReference>
<reference evidence="2 3" key="1">
    <citation type="journal article" date="2016" name="Nat. Commun.">
        <title>Thousands of microbial genomes shed light on interconnected biogeochemical processes in an aquifer system.</title>
        <authorList>
            <person name="Anantharaman K."/>
            <person name="Brown C.T."/>
            <person name="Hug L.A."/>
            <person name="Sharon I."/>
            <person name="Castelle C.J."/>
            <person name="Probst A.J."/>
            <person name="Thomas B.C."/>
            <person name="Singh A."/>
            <person name="Wilkins M.J."/>
            <person name="Karaoz U."/>
            <person name="Brodie E.L."/>
            <person name="Williams K.H."/>
            <person name="Hubbard S.S."/>
            <person name="Banfield J.F."/>
        </authorList>
    </citation>
    <scope>NUCLEOTIDE SEQUENCE [LARGE SCALE GENOMIC DNA]</scope>
</reference>
<gene>
    <name evidence="2" type="ORF">A2570_02120</name>
</gene>
<organism evidence="2 3">
    <name type="scientific">Candidatus Brennerbacteria bacterium RIFOXYD1_FULL_41_16</name>
    <dbReference type="NCBI Taxonomy" id="1797529"/>
    <lineage>
        <taxon>Bacteria</taxon>
        <taxon>Candidatus Brenneribacteriota</taxon>
    </lineage>
</organism>
<sequence>MGGGTGTYTILSALKKFENLDLRAVVAMSDDGGSSGVLRDELGVLPPGDVRQCLVALSESPDMIRSLMNYRFENGGLKGHSFGNLFLSALEKVSGSFDTALEHVSEIIKIKGEVIPVTFYDVKLEMQLKNGSVLRGEKNITPSEAIQAIGIKKYLIRPEAKISPKAQKAIIEADTIIISPGNLYTSIIPLFLVRGVNEALSYSKARIIFMINLVTKFGQTDNFSIFDFVDEAEKYLGEGIIDTVVFNQTEPSRFLKHRYWFWQKAKPVVYKQKERFVFDGKQFVGSDLVEPEVKRQSKSDSLIKRNLIRHDEEKTGKILKKLIK</sequence>
<comment type="caution">
    <text evidence="2">The sequence shown here is derived from an EMBL/GenBank/DDBJ whole genome shotgun (WGS) entry which is preliminary data.</text>
</comment>
<evidence type="ECO:0000313" key="3">
    <source>
        <dbReference type="Proteomes" id="UP000178570"/>
    </source>
</evidence>
<dbReference type="InterPro" id="IPR002882">
    <property type="entry name" value="CofD"/>
</dbReference>
<dbReference type="GO" id="GO:0043743">
    <property type="term" value="F:LPPG:FO 2-phospho-L-lactate transferase activity"/>
    <property type="evidence" value="ECO:0007669"/>
    <property type="project" value="InterPro"/>
</dbReference>
<protein>
    <recommendedName>
        <fullName evidence="4">Gluconeogenesis factor</fullName>
    </recommendedName>
</protein>
<dbReference type="AlphaFoldDB" id="A0A1G1XLN2"/>
<dbReference type="STRING" id="1797529.A2570_02120"/>
<evidence type="ECO:0000256" key="1">
    <source>
        <dbReference type="ARBA" id="ARBA00022490"/>
    </source>
</evidence>
<name>A0A1G1XLN2_9BACT</name>
<dbReference type="NCBIfam" id="TIGR01826">
    <property type="entry name" value="CofD_related"/>
    <property type="match status" value="1"/>
</dbReference>